<dbReference type="Proteomes" id="UP000033140">
    <property type="component" value="Unassembled WGS sequence"/>
</dbReference>
<dbReference type="Pfam" id="PF26178">
    <property type="entry name" value="PI-PLC_cat"/>
    <property type="match status" value="1"/>
</dbReference>
<sequence length="395" mass="45338">MKTHITPRPPVMASALSDDEIDYSNWHHTLFSSTPSFIEHATFKDLVYPGTHDSGAYGSALLTHTADNKPFPMALPYLGSKGVEKLRNAVQGVTRMQESDVTSQLKHGARYLDLRFATPKGKGEGELWLTHAFAYNPAEEVLREIASFVQEHPGEILIFLCRNAYPQNTQTPQITSLVLKHLGAYAHPNLCNNSTYTSLAHMLSTNQRVILAWETAPSVPYDKEVPEVVEDKQWWRAEQLFSWTWLPNNGDWKPRTAYMVTHARTWEHEYGQWNPRVDLHIHSELDEEEEGEVKRRLRNGKKILIWSHQISYLGSRAIPAQLMPWNNGRTFRELARSYNNVFPQHFPFSEREAERHEATEEALLPVPEDVRDNIGIIHVDFHNEVPTILPIILNP</sequence>
<dbReference type="InterPro" id="IPR017946">
    <property type="entry name" value="PLC-like_Pdiesterase_TIM-brl"/>
</dbReference>
<dbReference type="EMBL" id="BACD03000022">
    <property type="protein sequence ID" value="GAO49333.1"/>
    <property type="molecule type" value="Genomic_DNA"/>
</dbReference>
<dbReference type="GO" id="GO:0006629">
    <property type="term" value="P:lipid metabolic process"/>
    <property type="evidence" value="ECO:0007669"/>
    <property type="project" value="InterPro"/>
</dbReference>
<dbReference type="GO" id="GO:0008081">
    <property type="term" value="F:phosphoric diester hydrolase activity"/>
    <property type="evidence" value="ECO:0007669"/>
    <property type="project" value="InterPro"/>
</dbReference>
<keyword evidence="2" id="KW-1185">Reference proteome</keyword>
<organism evidence="1 2">
    <name type="scientific">Saitoella complicata (strain BCRC 22490 / CBS 7301 / JCM 7358 / NBRC 10748 / NRRL Y-17804)</name>
    <dbReference type="NCBI Taxonomy" id="698492"/>
    <lineage>
        <taxon>Eukaryota</taxon>
        <taxon>Fungi</taxon>
        <taxon>Dikarya</taxon>
        <taxon>Ascomycota</taxon>
        <taxon>Taphrinomycotina</taxon>
        <taxon>Taphrinomycotina incertae sedis</taxon>
        <taxon>Saitoella</taxon>
    </lineage>
</organism>
<gene>
    <name evidence="1" type="ORF">G7K_3484-t1</name>
</gene>
<dbReference type="STRING" id="698492.A0A0E9NHN1"/>
<dbReference type="Gene3D" id="3.20.20.190">
    <property type="entry name" value="Phosphatidylinositol (PI) phosphodiesterase"/>
    <property type="match status" value="1"/>
</dbReference>
<evidence type="ECO:0000313" key="2">
    <source>
        <dbReference type="Proteomes" id="UP000033140"/>
    </source>
</evidence>
<reference evidence="1 2" key="2">
    <citation type="journal article" date="2014" name="J. Gen. Appl. Microbiol.">
        <title>The early diverging ascomycetous budding yeast Saitoella complicata has three histone deacetylases belonging to the Clr6, Hos2, and Rpd3 lineages.</title>
        <authorList>
            <person name="Nishida H."/>
            <person name="Matsumoto T."/>
            <person name="Kondo S."/>
            <person name="Hamamoto M."/>
            <person name="Yoshikawa H."/>
        </authorList>
    </citation>
    <scope>NUCLEOTIDE SEQUENCE [LARGE SCALE GENOMIC DNA]</scope>
    <source>
        <strain evidence="1 2">NRRL Y-17804</strain>
    </source>
</reference>
<proteinExistence type="predicted"/>
<evidence type="ECO:0008006" key="3">
    <source>
        <dbReference type="Google" id="ProtNLM"/>
    </source>
</evidence>
<dbReference type="OMA" id="THARTWE"/>
<dbReference type="SUPFAM" id="SSF51695">
    <property type="entry name" value="PLC-like phosphodiesterases"/>
    <property type="match status" value="1"/>
</dbReference>
<accession>A0A0E9NHN1</accession>
<evidence type="ECO:0000313" key="1">
    <source>
        <dbReference type="EMBL" id="GAO49333.1"/>
    </source>
</evidence>
<name>A0A0E9NHN1_SAICN</name>
<dbReference type="AlphaFoldDB" id="A0A0E9NHN1"/>
<comment type="caution">
    <text evidence="1">The sequence shown here is derived from an EMBL/GenBank/DDBJ whole genome shotgun (WGS) entry which is preliminary data.</text>
</comment>
<reference evidence="1 2" key="3">
    <citation type="journal article" date="2015" name="Genome Announc.">
        <title>Draft Genome Sequence of the Archiascomycetous Yeast Saitoella complicata.</title>
        <authorList>
            <person name="Yamauchi K."/>
            <person name="Kondo S."/>
            <person name="Hamamoto M."/>
            <person name="Takahashi Y."/>
            <person name="Ogura Y."/>
            <person name="Hayashi T."/>
            <person name="Nishida H."/>
        </authorList>
    </citation>
    <scope>NUCLEOTIDE SEQUENCE [LARGE SCALE GENOMIC DNA]</scope>
    <source>
        <strain evidence="1 2">NRRL Y-17804</strain>
    </source>
</reference>
<dbReference type="PANTHER" id="PTHR13593">
    <property type="match status" value="1"/>
</dbReference>
<dbReference type="InterPro" id="IPR051057">
    <property type="entry name" value="PI-PLC_domain"/>
</dbReference>
<dbReference type="PANTHER" id="PTHR13593:SF113">
    <property type="entry name" value="SI:DKEY-266F7.9"/>
    <property type="match status" value="1"/>
</dbReference>
<reference evidence="1 2" key="1">
    <citation type="journal article" date="2011" name="J. Gen. Appl. Microbiol.">
        <title>Draft genome sequencing of the enigmatic yeast Saitoella complicata.</title>
        <authorList>
            <person name="Nishida H."/>
            <person name="Hamamoto M."/>
            <person name="Sugiyama J."/>
        </authorList>
    </citation>
    <scope>NUCLEOTIDE SEQUENCE [LARGE SCALE GENOMIC DNA]</scope>
    <source>
        <strain evidence="1 2">NRRL Y-17804</strain>
    </source>
</reference>
<protein>
    <recommendedName>
        <fullName evidence="3">Phosphatidylinositol-specific phospholipase C X domain-containing protein</fullName>
    </recommendedName>
</protein>